<dbReference type="InterPro" id="IPR005113">
    <property type="entry name" value="uDENN_dom"/>
</dbReference>
<proteinExistence type="predicted"/>
<name>A0A158Q5Q6_DRAME</name>
<dbReference type="STRING" id="318479.A0A158Q5Q6"/>
<evidence type="ECO:0000313" key="10">
    <source>
        <dbReference type="WBParaSite" id="DME_0000797501-mRNA-1"/>
    </source>
</evidence>
<evidence type="ECO:0000256" key="3">
    <source>
        <dbReference type="ARBA" id="ARBA00023136"/>
    </source>
</evidence>
<evidence type="ECO:0000313" key="9">
    <source>
        <dbReference type="Proteomes" id="UP000274756"/>
    </source>
</evidence>
<dbReference type="EMBL" id="UYYG01000046">
    <property type="protein sequence ID" value="VDN52127.1"/>
    <property type="molecule type" value="Genomic_DNA"/>
</dbReference>
<dbReference type="InterPro" id="IPR037213">
    <property type="entry name" value="Run_dom_sf"/>
</dbReference>
<evidence type="ECO:0000259" key="6">
    <source>
        <dbReference type="PROSITE" id="PS50826"/>
    </source>
</evidence>
<dbReference type="SUPFAM" id="SSF140741">
    <property type="entry name" value="RUN domain-like"/>
    <property type="match status" value="1"/>
</dbReference>
<dbReference type="PROSITE" id="PS50211">
    <property type="entry name" value="DENN"/>
    <property type="match status" value="1"/>
</dbReference>
<evidence type="ECO:0000256" key="4">
    <source>
        <dbReference type="SAM" id="MobiDB-lite"/>
    </source>
</evidence>
<dbReference type="InterPro" id="IPR001194">
    <property type="entry name" value="cDENN_dom"/>
</dbReference>
<evidence type="ECO:0000313" key="7">
    <source>
        <dbReference type="EMBL" id="VDN52127.1"/>
    </source>
</evidence>
<dbReference type="Gene3D" id="1.20.58.900">
    <property type="match status" value="2"/>
</dbReference>
<dbReference type="SMART" id="SM00799">
    <property type="entry name" value="DENN"/>
    <property type="match status" value="1"/>
</dbReference>
<comment type="subcellular location">
    <subcellularLocation>
        <location evidence="1">Membrane</location>
    </subcellularLocation>
</comment>
<dbReference type="InterPro" id="IPR004012">
    <property type="entry name" value="Run_dom"/>
</dbReference>
<dbReference type="GO" id="GO:0016020">
    <property type="term" value="C:membrane"/>
    <property type="evidence" value="ECO:0007669"/>
    <property type="project" value="UniProtKB-SubCell"/>
</dbReference>
<reference evidence="10" key="1">
    <citation type="submission" date="2016-04" db="UniProtKB">
        <authorList>
            <consortium name="WormBaseParasite"/>
        </authorList>
    </citation>
    <scope>IDENTIFICATION</scope>
</reference>
<dbReference type="Pfam" id="PF03456">
    <property type="entry name" value="uDENN"/>
    <property type="match status" value="1"/>
</dbReference>
<dbReference type="Pfam" id="PF02141">
    <property type="entry name" value="DENN"/>
    <property type="match status" value="1"/>
</dbReference>
<dbReference type="PROSITE" id="PS50826">
    <property type="entry name" value="RUN"/>
    <property type="match status" value="1"/>
</dbReference>
<dbReference type="InterPro" id="IPR005112">
    <property type="entry name" value="dDENN_dom"/>
</dbReference>
<dbReference type="OrthoDB" id="6019893at2759"/>
<accession>A0A158Q5Q6</accession>
<dbReference type="SMART" id="SM00801">
    <property type="entry name" value="dDENN"/>
    <property type="match status" value="1"/>
</dbReference>
<dbReference type="PANTHER" id="PTHR46070:SF1">
    <property type="entry name" value="PINSTRIPE, ISOFORM A"/>
    <property type="match status" value="1"/>
</dbReference>
<keyword evidence="2" id="KW-0677">Repeat</keyword>
<dbReference type="GO" id="GO:0005085">
    <property type="term" value="F:guanyl-nucleotide exchange factor activity"/>
    <property type="evidence" value="ECO:0007669"/>
    <property type="project" value="InterPro"/>
</dbReference>
<keyword evidence="3" id="KW-0472">Membrane</keyword>
<dbReference type="SMART" id="SM00800">
    <property type="entry name" value="uDENN"/>
    <property type="match status" value="1"/>
</dbReference>
<dbReference type="GO" id="GO:0031267">
    <property type="term" value="F:small GTPase binding"/>
    <property type="evidence" value="ECO:0007669"/>
    <property type="project" value="InterPro"/>
</dbReference>
<evidence type="ECO:0000313" key="8">
    <source>
        <dbReference type="Proteomes" id="UP000038040"/>
    </source>
</evidence>
<dbReference type="InterPro" id="IPR047278">
    <property type="entry name" value="DEN5A/B"/>
</dbReference>
<dbReference type="PANTHER" id="PTHR46070">
    <property type="entry name" value="PINSTRIPE, ISOFORM A"/>
    <property type="match status" value="1"/>
</dbReference>
<dbReference type="WBParaSite" id="DME_0000797501-mRNA-1">
    <property type="protein sequence ID" value="DME_0000797501-mRNA-1"/>
    <property type="gene ID" value="DME_0000797501"/>
</dbReference>
<evidence type="ECO:0000256" key="1">
    <source>
        <dbReference type="ARBA" id="ARBA00004370"/>
    </source>
</evidence>
<organism evidence="8 10">
    <name type="scientific">Dracunculus medinensis</name>
    <name type="common">Guinea worm</name>
    <dbReference type="NCBI Taxonomy" id="318479"/>
    <lineage>
        <taxon>Eukaryota</taxon>
        <taxon>Metazoa</taxon>
        <taxon>Ecdysozoa</taxon>
        <taxon>Nematoda</taxon>
        <taxon>Chromadorea</taxon>
        <taxon>Rhabditida</taxon>
        <taxon>Spirurina</taxon>
        <taxon>Dracunculoidea</taxon>
        <taxon>Dracunculidae</taxon>
        <taxon>Dracunculus</taxon>
    </lineage>
</organism>
<evidence type="ECO:0000259" key="5">
    <source>
        <dbReference type="PROSITE" id="PS50211"/>
    </source>
</evidence>
<feature type="domain" description="RUN" evidence="6">
    <location>
        <begin position="770"/>
        <end position="1061"/>
    </location>
</feature>
<evidence type="ECO:0000256" key="2">
    <source>
        <dbReference type="ARBA" id="ARBA00022737"/>
    </source>
</evidence>
<dbReference type="Proteomes" id="UP000274756">
    <property type="component" value="Unassembled WGS sequence"/>
</dbReference>
<dbReference type="InterPro" id="IPR037516">
    <property type="entry name" value="Tripartite_DENN"/>
</dbReference>
<dbReference type="InterPro" id="IPR043153">
    <property type="entry name" value="DENN_C"/>
</dbReference>
<reference evidence="7 9" key="2">
    <citation type="submission" date="2018-11" db="EMBL/GenBank/DDBJ databases">
        <authorList>
            <consortium name="Pathogen Informatics"/>
        </authorList>
    </citation>
    <scope>NUCLEOTIDE SEQUENCE [LARGE SCALE GENOMIC DNA]</scope>
</reference>
<dbReference type="SMART" id="SM00593">
    <property type="entry name" value="RUN"/>
    <property type="match status" value="1"/>
</dbReference>
<keyword evidence="9" id="KW-1185">Reference proteome</keyword>
<dbReference type="AlphaFoldDB" id="A0A158Q5Q6"/>
<dbReference type="Pfam" id="PF02759">
    <property type="entry name" value="RUN"/>
    <property type="match status" value="1"/>
</dbReference>
<feature type="region of interest" description="Disordered" evidence="4">
    <location>
        <begin position="945"/>
        <end position="968"/>
    </location>
</feature>
<dbReference type="Proteomes" id="UP000038040">
    <property type="component" value="Unplaced"/>
</dbReference>
<feature type="domain" description="UDENN" evidence="5">
    <location>
        <begin position="42"/>
        <end position="603"/>
    </location>
</feature>
<dbReference type="Gene3D" id="3.40.50.11500">
    <property type="match status" value="1"/>
</dbReference>
<protein>
    <submittedName>
        <fullName evidence="10">UDENN domain-containing protein</fullName>
    </submittedName>
</protein>
<sequence length="1077" mass="122593">MEFSSSSDKNVQNSNESTLIDYFVVAGYDHNLGLQVDTTNDGGVEDLSRPPLHRSFIASIIAYYPQRRAAFLFPQEIVSLCMPKGLQFFLRNNVPSPSVHTFANIREDGSRLDGSALIYYEEVRDVALREKMSQLHMEHVRALTEKGTERVHFPPGTISGGTHTLPRGNKKDRAKRISYYDAGGNSQLYMSKCICLVNRIPIVSAAEHILMAIHSIFTSNVQPPPLPLESYIYWILNEVPLPARGSTLKVCLNEVDIVIQRPGPLELPFFDHYLSSLFDLLTVDKFLRLFTCFLLEHQILLCSKSFSRLMLVAESLCALAFPFRWQLTYVPILPYSQLKFMEAPVPFIMGVCYEDIISDQLFQCNMCVLDIDTGDLNMPEDVPLLPDRSEFAREVANVLVRFEERIFEDDVIKKRTTKTCLVKKKDDWTNKRMSRSFDEEFSSVLSQIDSATVPLSRNNLSPLPLDDVLKQSEVFARVAAIARRAGVSVQMDSIEKELLSSDNYSNSPICKKYFKEMKINNAIREVFLNRFAWLLYSYEHFVISGGYSNCEAYYSNRDSVANFDKAAFLSDQPDSNLAFLAAFLETQMFTSFIDLKIISQWETPDENLQMFDARIQALRENHGLQMVRTPTYEKALPFIISEALDYIVPLPHVLPGASVQLYDGTFPELNASLLEGLEMQSPLPSPWKQRHRRLRPKNLDKVNNLILDSPAVNRSSTYITDTPLQIAQQNLKFVEQLLKETKGKTKRMLVGKMGKEALQLGHGDAVVNGLEENTLVASFCDLLERIWAHGLIKKQGKSSLWAHILHHQELEKSGALTRNAVARHSTFTSGLLADEWSNKKENINMRQNEQNMLSELVRSMQKEMEDSSGPAWSLSILRAANFIYDKINAVSTIEYPVKTVDTCSSATNSFLSRSSSLRRDTKPAMKKSNSVSDFAPYWVGSGSGEVIGEGTPRKRNSSRTQSPDIRKNFPPLPMHIAYDLRNVLRMAEIKTDIGYARAFVRLSLERKLLHSHLKTILSNTALLQQIYKKYAFLRSDDEKEQFLYHILSLNAAEFRCFTNTFCKTSWFSLLFPQLRFL</sequence>
<dbReference type="Pfam" id="PF03455">
    <property type="entry name" value="dDENN"/>
    <property type="match status" value="1"/>
</dbReference>
<gene>
    <name evidence="7" type="ORF">DME_LOCUS2100</name>
</gene>